<keyword evidence="6" id="KW-1185">Reference proteome</keyword>
<dbReference type="InterPro" id="IPR050216">
    <property type="entry name" value="LRR_domain-containing"/>
</dbReference>
<dbReference type="SUPFAM" id="SSF50729">
    <property type="entry name" value="PH domain-like"/>
    <property type="match status" value="1"/>
</dbReference>
<dbReference type="SMART" id="SM00233">
    <property type="entry name" value="PH"/>
    <property type="match status" value="1"/>
</dbReference>
<keyword evidence="2" id="KW-0677">Repeat</keyword>
<evidence type="ECO:0000256" key="3">
    <source>
        <dbReference type="SAM" id="MobiDB-lite"/>
    </source>
</evidence>
<gene>
    <name evidence="5" type="ORF">M0811_14310</name>
</gene>
<dbReference type="CDD" id="cd00821">
    <property type="entry name" value="PH"/>
    <property type="match status" value="1"/>
</dbReference>
<dbReference type="AlphaFoldDB" id="A0A9Q0LY08"/>
<evidence type="ECO:0000313" key="5">
    <source>
        <dbReference type="EMBL" id="KAJ5079935.1"/>
    </source>
</evidence>
<dbReference type="Proteomes" id="UP001149090">
    <property type="component" value="Unassembled WGS sequence"/>
</dbReference>
<dbReference type="Pfam" id="PF00169">
    <property type="entry name" value="PH"/>
    <property type="match status" value="1"/>
</dbReference>
<accession>A0A9Q0LY08</accession>
<comment type="caution">
    <text evidence="5">The sequence shown here is derived from an EMBL/GenBank/DDBJ whole genome shotgun (WGS) entry which is preliminary data.</text>
</comment>
<dbReference type="SMART" id="SM00369">
    <property type="entry name" value="LRR_TYP"/>
    <property type="match status" value="11"/>
</dbReference>
<reference evidence="5" key="1">
    <citation type="submission" date="2022-10" db="EMBL/GenBank/DDBJ databases">
        <title>Novel sulphate-reducing endosymbionts in the free-living metamonad Anaeramoeba.</title>
        <authorList>
            <person name="Jerlstrom-Hultqvist J."/>
            <person name="Cepicka I."/>
            <person name="Gallot-Lavallee L."/>
            <person name="Salas-Leiva D."/>
            <person name="Curtis B.A."/>
            <person name="Zahonova K."/>
            <person name="Pipaliya S."/>
            <person name="Dacks J."/>
            <person name="Roger A.J."/>
        </authorList>
    </citation>
    <scope>NUCLEOTIDE SEQUENCE</scope>
    <source>
        <strain evidence="5">BMAN</strain>
    </source>
</reference>
<feature type="compositionally biased region" description="Polar residues" evidence="3">
    <location>
        <begin position="103"/>
        <end position="113"/>
    </location>
</feature>
<evidence type="ECO:0000259" key="4">
    <source>
        <dbReference type="PROSITE" id="PS50003"/>
    </source>
</evidence>
<proteinExistence type="predicted"/>
<dbReference type="InterPro" id="IPR001849">
    <property type="entry name" value="PH_domain"/>
</dbReference>
<evidence type="ECO:0000256" key="1">
    <source>
        <dbReference type="ARBA" id="ARBA00022614"/>
    </source>
</evidence>
<dbReference type="EMBL" id="JAPDFW010000020">
    <property type="protein sequence ID" value="KAJ5079935.1"/>
    <property type="molecule type" value="Genomic_DNA"/>
</dbReference>
<dbReference type="InterPro" id="IPR003591">
    <property type="entry name" value="Leu-rich_rpt_typical-subtyp"/>
</dbReference>
<dbReference type="PROSITE" id="PS51450">
    <property type="entry name" value="LRR"/>
    <property type="match status" value="5"/>
</dbReference>
<dbReference type="PANTHER" id="PTHR48051:SF1">
    <property type="entry name" value="RAS SUPPRESSOR PROTEIN 1"/>
    <property type="match status" value="1"/>
</dbReference>
<keyword evidence="1" id="KW-0433">Leucine-rich repeat</keyword>
<feature type="compositionally biased region" description="Polar residues" evidence="3">
    <location>
        <begin position="120"/>
        <end position="132"/>
    </location>
</feature>
<dbReference type="InterPro" id="IPR011993">
    <property type="entry name" value="PH-like_dom_sf"/>
</dbReference>
<feature type="domain" description="PH" evidence="4">
    <location>
        <begin position="6"/>
        <end position="98"/>
    </location>
</feature>
<protein>
    <submittedName>
        <fullName evidence="5">Leucine-rich repeat-containing protein</fullName>
    </submittedName>
</protein>
<dbReference type="SUPFAM" id="SSF52058">
    <property type="entry name" value="L domain-like"/>
    <property type="match status" value="2"/>
</dbReference>
<dbReference type="SMART" id="SM00365">
    <property type="entry name" value="LRR_SD22"/>
    <property type="match status" value="4"/>
</dbReference>
<evidence type="ECO:0000313" key="6">
    <source>
        <dbReference type="Proteomes" id="UP001149090"/>
    </source>
</evidence>
<dbReference type="Pfam" id="PF00560">
    <property type="entry name" value="LRR_1"/>
    <property type="match status" value="1"/>
</dbReference>
<dbReference type="PANTHER" id="PTHR48051">
    <property type="match status" value="1"/>
</dbReference>
<dbReference type="GO" id="GO:0005737">
    <property type="term" value="C:cytoplasm"/>
    <property type="evidence" value="ECO:0007669"/>
    <property type="project" value="TreeGrafter"/>
</dbReference>
<name>A0A9Q0LY08_ANAIG</name>
<dbReference type="PROSITE" id="PS50003">
    <property type="entry name" value="PH_DOMAIN"/>
    <property type="match status" value="1"/>
</dbReference>
<sequence>MSNLNNIIKQGSINKIGGFFKHKQKNQFLILTQNHLKYYNRKNSKKPKISLNLNSVSYIKQLDNCSFEISSDGNKISMKTKDNLDCEDWITKILLAISYQTSSNSPQKNSLRSSLPVLESPQNNNSNKSTYFPPSKSELLNQKKDFFFKIDTQLFAFSFVDLEIKSFIKEYENIFISNQVEMTKNLEMEIKKKNIDKSLLLSTKKFELSKQNKLLKLLRQKINESIKSKSSQLKIDKKFNKMQDISLVIKNLSSFNHLFFHSSTWVQNVSSFLAFKELKTLTIISCQLHQIPHEFISLPNLEYLNISQNPITSIPIRSSSPNIILKTLILNNCNIERIGSSISSFPNLENLFLINNNISFVSFHINNLLRLSKLDLSLNLLNDLPTSFKGLSKSLHFLSLSMNLFSTFPNAILDLRSLEYLNFSENILIDLDCFNGANFPFLQYLDFHGNLILQIPISLTQLTNLENLDLRYNWIQNLDEISIKSFSKIEKFLIDENDSNLSLNLNFNISNSNNSNQIYHFVHKKIFSLLDKCLSKYENKKDIDWQETQTQTQKIKSIISDCKNNPNEENRISINGNEFSQLNKEVLNLFDELTDQMKIIELTYFPQIKELTSFSQKFSRLEILRLTHSGLTEIPNNLFLIRKLKHLNLSYNPIVLLPSSISKNIYLEEIELSNCKISKIGSNINELTNLKTLILKNNFISKIPKSFKNFINITTLDLSGNQLFKFDIDISSFHLLSLLYLSNNYISYFPFCSKDHFNLKLLDLSNNFIQQFDFSILCKLHDLQFLKLSKNCIENIDFVCHQEKKLNLVEFDLSHNLLKSFPIQICFFLTKFCIIRIEENQIDENFVSIISNFEKRNQFMMFLNENKKKKK</sequence>
<dbReference type="Gene3D" id="3.80.10.10">
    <property type="entry name" value="Ribonuclease Inhibitor"/>
    <property type="match status" value="3"/>
</dbReference>
<dbReference type="InterPro" id="IPR055414">
    <property type="entry name" value="LRR_R13L4/SHOC2-like"/>
</dbReference>
<dbReference type="InterPro" id="IPR032675">
    <property type="entry name" value="LRR_dom_sf"/>
</dbReference>
<dbReference type="Pfam" id="PF23598">
    <property type="entry name" value="LRR_14"/>
    <property type="match status" value="1"/>
</dbReference>
<dbReference type="Gene3D" id="2.30.29.30">
    <property type="entry name" value="Pleckstrin-homology domain (PH domain)/Phosphotyrosine-binding domain (PTB)"/>
    <property type="match status" value="1"/>
</dbReference>
<evidence type="ECO:0000256" key="2">
    <source>
        <dbReference type="ARBA" id="ARBA00022737"/>
    </source>
</evidence>
<organism evidence="5 6">
    <name type="scientific">Anaeramoeba ignava</name>
    <name type="common">Anaerobic marine amoeba</name>
    <dbReference type="NCBI Taxonomy" id="1746090"/>
    <lineage>
        <taxon>Eukaryota</taxon>
        <taxon>Metamonada</taxon>
        <taxon>Anaeramoebidae</taxon>
        <taxon>Anaeramoeba</taxon>
    </lineage>
</organism>
<dbReference type="InterPro" id="IPR001611">
    <property type="entry name" value="Leu-rich_rpt"/>
</dbReference>
<feature type="region of interest" description="Disordered" evidence="3">
    <location>
        <begin position="103"/>
        <end position="134"/>
    </location>
</feature>
<dbReference type="OrthoDB" id="676979at2759"/>